<accession>A0A7V4XTB7</accession>
<dbReference type="GO" id="GO:0003677">
    <property type="term" value="F:DNA binding"/>
    <property type="evidence" value="ECO:0007669"/>
    <property type="project" value="UniProtKB-UniRule"/>
</dbReference>
<evidence type="ECO:0000256" key="1">
    <source>
        <dbReference type="ARBA" id="ARBA00023015"/>
    </source>
</evidence>
<evidence type="ECO:0000256" key="2">
    <source>
        <dbReference type="ARBA" id="ARBA00023125"/>
    </source>
</evidence>
<dbReference type="InterPro" id="IPR036271">
    <property type="entry name" value="Tet_transcr_reg_TetR-rel_C_sf"/>
</dbReference>
<comment type="caution">
    <text evidence="6">The sequence shown here is derived from an EMBL/GenBank/DDBJ whole genome shotgun (WGS) entry which is preliminary data.</text>
</comment>
<dbReference type="SUPFAM" id="SSF46689">
    <property type="entry name" value="Homeodomain-like"/>
    <property type="match status" value="1"/>
</dbReference>
<sequence length="194" mass="20920">MPAPLASKEEIVDRLFTVFRDRGFDGASLADLSRATGLGKSSLYHHFPEGKEQMAEAVLARATGLIDRAILEEARREAPLKIKLRKIVAALEQIYSGGRTPCVLGQLATAAIGSTARKHLQAAFAHWITAIAELAREAGMPPSRARKFAEDWVASLQGTLILQAATGDAGPFERALQVLLQIAPRERSAPAERG</sequence>
<dbReference type="InterPro" id="IPR054156">
    <property type="entry name" value="YxaF_TetR_C"/>
</dbReference>
<organism evidence="6">
    <name type="scientific">Acidobacterium capsulatum</name>
    <dbReference type="NCBI Taxonomy" id="33075"/>
    <lineage>
        <taxon>Bacteria</taxon>
        <taxon>Pseudomonadati</taxon>
        <taxon>Acidobacteriota</taxon>
        <taxon>Terriglobia</taxon>
        <taxon>Terriglobales</taxon>
        <taxon>Acidobacteriaceae</taxon>
        <taxon>Acidobacterium</taxon>
    </lineage>
</organism>
<keyword evidence="3" id="KW-0804">Transcription</keyword>
<dbReference type="Pfam" id="PF21993">
    <property type="entry name" value="TetR_C_13_2"/>
    <property type="match status" value="1"/>
</dbReference>
<dbReference type="SUPFAM" id="SSF48498">
    <property type="entry name" value="Tetracyclin repressor-like, C-terminal domain"/>
    <property type="match status" value="1"/>
</dbReference>
<protein>
    <submittedName>
        <fullName evidence="6">TetR/AcrR family transcriptional regulator</fullName>
    </submittedName>
</protein>
<dbReference type="AlphaFoldDB" id="A0A7V4XTB7"/>
<dbReference type="PANTHER" id="PTHR47506:SF1">
    <property type="entry name" value="HTH-TYPE TRANSCRIPTIONAL REGULATOR YJDC"/>
    <property type="match status" value="1"/>
</dbReference>
<dbReference type="Pfam" id="PF00440">
    <property type="entry name" value="TetR_N"/>
    <property type="match status" value="1"/>
</dbReference>
<dbReference type="Gene3D" id="1.10.357.10">
    <property type="entry name" value="Tetracycline Repressor, domain 2"/>
    <property type="match status" value="1"/>
</dbReference>
<gene>
    <name evidence="6" type="ORF">ENW50_08935</name>
</gene>
<evidence type="ECO:0000313" key="6">
    <source>
        <dbReference type="EMBL" id="HGY94789.1"/>
    </source>
</evidence>
<dbReference type="InterPro" id="IPR001647">
    <property type="entry name" value="HTH_TetR"/>
</dbReference>
<keyword evidence="1" id="KW-0805">Transcription regulation</keyword>
<evidence type="ECO:0000256" key="4">
    <source>
        <dbReference type="PROSITE-ProRule" id="PRU00335"/>
    </source>
</evidence>
<evidence type="ECO:0000259" key="5">
    <source>
        <dbReference type="PROSITE" id="PS50977"/>
    </source>
</evidence>
<name>A0A7V4XTB7_9BACT</name>
<evidence type="ECO:0000256" key="3">
    <source>
        <dbReference type="ARBA" id="ARBA00023163"/>
    </source>
</evidence>
<proteinExistence type="predicted"/>
<dbReference type="EMBL" id="DTKL01000057">
    <property type="protein sequence ID" value="HGY94789.1"/>
    <property type="molecule type" value="Genomic_DNA"/>
</dbReference>
<dbReference type="PANTHER" id="PTHR47506">
    <property type="entry name" value="TRANSCRIPTIONAL REGULATORY PROTEIN"/>
    <property type="match status" value="1"/>
</dbReference>
<dbReference type="InterPro" id="IPR009057">
    <property type="entry name" value="Homeodomain-like_sf"/>
</dbReference>
<keyword evidence="2 4" id="KW-0238">DNA-binding</keyword>
<feature type="DNA-binding region" description="H-T-H motif" evidence="4">
    <location>
        <begin position="28"/>
        <end position="47"/>
    </location>
</feature>
<feature type="domain" description="HTH tetR-type" evidence="5">
    <location>
        <begin position="5"/>
        <end position="65"/>
    </location>
</feature>
<reference evidence="6" key="1">
    <citation type="journal article" date="2020" name="mSystems">
        <title>Genome- and Community-Level Interaction Insights into Carbon Utilization and Element Cycling Functions of Hydrothermarchaeota in Hydrothermal Sediment.</title>
        <authorList>
            <person name="Zhou Z."/>
            <person name="Liu Y."/>
            <person name="Xu W."/>
            <person name="Pan J."/>
            <person name="Luo Z.H."/>
            <person name="Li M."/>
        </authorList>
    </citation>
    <scope>NUCLEOTIDE SEQUENCE [LARGE SCALE GENOMIC DNA]</scope>
    <source>
        <strain evidence="6">SpSt-855</strain>
    </source>
</reference>
<dbReference type="PROSITE" id="PS50977">
    <property type="entry name" value="HTH_TETR_2"/>
    <property type="match status" value="1"/>
</dbReference>